<gene>
    <name evidence="11 14" type="primary">hisG</name>
    <name evidence="14" type="ORF">ACFSE6_08940</name>
</gene>
<accession>A0ABW4L7D7</accession>
<comment type="activity regulation">
    <text evidence="11">Feedback inhibited by histidine.</text>
</comment>
<keyword evidence="11" id="KW-0067">ATP-binding</keyword>
<dbReference type="PANTHER" id="PTHR21403:SF8">
    <property type="entry name" value="ATP PHOSPHORIBOSYLTRANSFERASE"/>
    <property type="match status" value="1"/>
</dbReference>
<evidence type="ECO:0000256" key="3">
    <source>
        <dbReference type="ARBA" id="ARBA00007955"/>
    </source>
</evidence>
<keyword evidence="9 11" id="KW-0368">Histidine biosynthesis</keyword>
<dbReference type="InterPro" id="IPR018198">
    <property type="entry name" value="ATP_PRibTrfase_CS"/>
</dbReference>
<keyword evidence="8 11" id="KW-0808">Transferase</keyword>
<proteinExistence type="inferred from homology"/>
<dbReference type="InterPro" id="IPR001348">
    <property type="entry name" value="ATP_PRibTrfase_HisG"/>
</dbReference>
<dbReference type="SUPFAM" id="SSF53850">
    <property type="entry name" value="Periplasmic binding protein-like II"/>
    <property type="match status" value="1"/>
</dbReference>
<dbReference type="NCBIfam" id="TIGR00070">
    <property type="entry name" value="hisG"/>
    <property type="match status" value="1"/>
</dbReference>
<evidence type="ECO:0000313" key="15">
    <source>
        <dbReference type="Proteomes" id="UP001597277"/>
    </source>
</evidence>
<evidence type="ECO:0000259" key="13">
    <source>
        <dbReference type="Pfam" id="PF08029"/>
    </source>
</evidence>
<organism evidence="14 15">
    <name type="scientific">Georgenia deserti</name>
    <dbReference type="NCBI Taxonomy" id="2093781"/>
    <lineage>
        <taxon>Bacteria</taxon>
        <taxon>Bacillati</taxon>
        <taxon>Actinomycetota</taxon>
        <taxon>Actinomycetes</taxon>
        <taxon>Micrococcales</taxon>
        <taxon>Bogoriellaceae</taxon>
        <taxon>Georgenia</taxon>
    </lineage>
</organism>
<dbReference type="HAMAP" id="MF_00079">
    <property type="entry name" value="HisG_Long"/>
    <property type="match status" value="1"/>
</dbReference>
<evidence type="ECO:0000256" key="10">
    <source>
        <dbReference type="ARBA" id="ARBA00024861"/>
    </source>
</evidence>
<evidence type="ECO:0000256" key="8">
    <source>
        <dbReference type="ARBA" id="ARBA00022679"/>
    </source>
</evidence>
<evidence type="ECO:0000256" key="4">
    <source>
        <dbReference type="ARBA" id="ARBA00011946"/>
    </source>
</evidence>
<feature type="domain" description="ATP phosphoribosyltransferase catalytic" evidence="12">
    <location>
        <begin position="48"/>
        <end position="199"/>
    </location>
</feature>
<reference evidence="15" key="1">
    <citation type="journal article" date="2019" name="Int. J. Syst. Evol. Microbiol.">
        <title>The Global Catalogue of Microorganisms (GCM) 10K type strain sequencing project: providing services to taxonomists for standard genome sequencing and annotation.</title>
        <authorList>
            <consortium name="The Broad Institute Genomics Platform"/>
            <consortium name="The Broad Institute Genome Sequencing Center for Infectious Disease"/>
            <person name="Wu L."/>
            <person name="Ma J."/>
        </authorList>
    </citation>
    <scope>NUCLEOTIDE SEQUENCE [LARGE SCALE GENOMIC DNA]</scope>
    <source>
        <strain evidence="15">JCM 17130</strain>
    </source>
</reference>
<dbReference type="PROSITE" id="PS01316">
    <property type="entry name" value="ATP_P_PHORIBOSYLTR"/>
    <property type="match status" value="1"/>
</dbReference>
<evidence type="ECO:0000256" key="9">
    <source>
        <dbReference type="ARBA" id="ARBA00023102"/>
    </source>
</evidence>
<dbReference type="PANTHER" id="PTHR21403">
    <property type="entry name" value="ATP PHOSPHORIBOSYLTRANSFERASE ATP-PRTASE"/>
    <property type="match status" value="1"/>
</dbReference>
<keyword evidence="15" id="KW-1185">Reference proteome</keyword>
<keyword evidence="6 11" id="KW-0028">Amino-acid biosynthesis</keyword>
<dbReference type="InterPro" id="IPR020621">
    <property type="entry name" value="ATP-PRT_HisG_long"/>
</dbReference>
<name>A0ABW4L7D7_9MICO</name>
<comment type="caution">
    <text evidence="14">The sequence shown here is derived from an EMBL/GenBank/DDBJ whole genome shotgun (WGS) entry which is preliminary data.</text>
</comment>
<feature type="domain" description="Histidine biosynthesis HisG C-terminal" evidence="13">
    <location>
        <begin position="205"/>
        <end position="275"/>
    </location>
</feature>
<dbReference type="InterPro" id="IPR011322">
    <property type="entry name" value="N-reg_PII-like_a/b"/>
</dbReference>
<evidence type="ECO:0000256" key="1">
    <source>
        <dbReference type="ARBA" id="ARBA00000915"/>
    </source>
</evidence>
<comment type="cofactor">
    <cofactor evidence="11">
        <name>Mg(2+)</name>
        <dbReference type="ChEBI" id="CHEBI:18420"/>
    </cofactor>
</comment>
<dbReference type="InterPro" id="IPR013115">
    <property type="entry name" value="HisG_C"/>
</dbReference>
<protein>
    <recommendedName>
        <fullName evidence="5 11">ATP phosphoribosyltransferase</fullName>
        <shortName evidence="11">ATP-PRT</shortName>
        <shortName evidence="11">ATP-PRTase</shortName>
        <ecNumber evidence="4 11">2.4.2.17</ecNumber>
    </recommendedName>
</protein>
<evidence type="ECO:0000256" key="2">
    <source>
        <dbReference type="ARBA" id="ARBA00004667"/>
    </source>
</evidence>
<dbReference type="Gene3D" id="3.40.190.10">
    <property type="entry name" value="Periplasmic binding protein-like II"/>
    <property type="match status" value="2"/>
</dbReference>
<dbReference type="EC" id="2.4.2.17" evidence="4 11"/>
<evidence type="ECO:0000259" key="12">
    <source>
        <dbReference type="Pfam" id="PF01634"/>
    </source>
</evidence>
<evidence type="ECO:0000313" key="14">
    <source>
        <dbReference type="EMBL" id="MFD1717959.1"/>
    </source>
</evidence>
<dbReference type="InterPro" id="IPR013820">
    <property type="entry name" value="ATP_PRibTrfase_cat"/>
</dbReference>
<evidence type="ECO:0000256" key="7">
    <source>
        <dbReference type="ARBA" id="ARBA00022676"/>
    </source>
</evidence>
<dbReference type="EMBL" id="JBHUEE010000004">
    <property type="protein sequence ID" value="MFD1717959.1"/>
    <property type="molecule type" value="Genomic_DNA"/>
</dbReference>
<sequence>MLRIAVPNKGSLADPASDMLAEAGYRRRRGRELVLADPDNDVEFFFLRPRDIAVYVGSGTVDVGITGRDLLLDSDVEAVEHRALGFARSTFRFAAPSGQMREVADIAGKRVATSYDVLVGTYLRERGIEATVVHLDGAVESSVRLGVADVVADVVETGSTLRAAGLETFGEPILESEAVLIRSTTAEATNGVSVLDRRLQGVLVARDYVLVDYDVPADKLEAAVAITPGFESPTVSPLHNGESFAVRSLVRRDATNRVMDELYDVGARAILVTSLLACRI</sequence>
<dbReference type="Proteomes" id="UP001597277">
    <property type="component" value="Unassembled WGS sequence"/>
</dbReference>
<evidence type="ECO:0000256" key="5">
    <source>
        <dbReference type="ARBA" id="ARBA00020998"/>
    </source>
</evidence>
<dbReference type="Pfam" id="PF08029">
    <property type="entry name" value="HisG_C"/>
    <property type="match status" value="1"/>
</dbReference>
<keyword evidence="11" id="KW-0460">Magnesium</keyword>
<comment type="subcellular location">
    <subcellularLocation>
        <location evidence="11">Cytoplasm</location>
    </subcellularLocation>
</comment>
<comment type="function">
    <text evidence="10 11">Catalyzes the condensation of ATP and 5-phosphoribose 1-diphosphate to form N'-(5'-phosphoribosyl)-ATP (PR-ATP). Has a crucial role in the pathway because the rate of histidine biosynthesis seems to be controlled primarily by regulation of HisG enzymatic activity.</text>
</comment>
<evidence type="ECO:0000256" key="11">
    <source>
        <dbReference type="HAMAP-Rule" id="MF_00079"/>
    </source>
</evidence>
<evidence type="ECO:0000256" key="6">
    <source>
        <dbReference type="ARBA" id="ARBA00022605"/>
    </source>
</evidence>
<dbReference type="RefSeq" id="WP_388005297.1">
    <property type="nucleotide sequence ID" value="NZ_JBHUEE010000004.1"/>
</dbReference>
<dbReference type="GO" id="GO:0003879">
    <property type="term" value="F:ATP phosphoribosyltransferase activity"/>
    <property type="evidence" value="ECO:0007669"/>
    <property type="project" value="UniProtKB-EC"/>
</dbReference>
<keyword evidence="7 11" id="KW-0328">Glycosyltransferase</keyword>
<keyword evidence="11" id="KW-0547">Nucleotide-binding</keyword>
<keyword evidence="11" id="KW-0479">Metal-binding</keyword>
<keyword evidence="11" id="KW-0963">Cytoplasm</keyword>
<dbReference type="InterPro" id="IPR015867">
    <property type="entry name" value="N-reg_PII/ATP_PRibTrfase_C"/>
</dbReference>
<dbReference type="Pfam" id="PF01634">
    <property type="entry name" value="HisG"/>
    <property type="match status" value="1"/>
</dbReference>
<dbReference type="NCBIfam" id="TIGR03455">
    <property type="entry name" value="HisG_C-term"/>
    <property type="match status" value="1"/>
</dbReference>
<comment type="catalytic activity">
    <reaction evidence="1 11">
        <text>1-(5-phospho-beta-D-ribosyl)-ATP + diphosphate = 5-phospho-alpha-D-ribose 1-diphosphate + ATP</text>
        <dbReference type="Rhea" id="RHEA:18473"/>
        <dbReference type="ChEBI" id="CHEBI:30616"/>
        <dbReference type="ChEBI" id="CHEBI:33019"/>
        <dbReference type="ChEBI" id="CHEBI:58017"/>
        <dbReference type="ChEBI" id="CHEBI:73183"/>
        <dbReference type="EC" id="2.4.2.17"/>
    </reaction>
</comment>
<dbReference type="Gene3D" id="3.30.70.120">
    <property type="match status" value="1"/>
</dbReference>
<dbReference type="SUPFAM" id="SSF54913">
    <property type="entry name" value="GlnB-like"/>
    <property type="match status" value="1"/>
</dbReference>
<comment type="pathway">
    <text evidence="2 11">Amino-acid biosynthesis; L-histidine biosynthesis; L-histidine from 5-phospho-alpha-D-ribose 1-diphosphate: step 1/9.</text>
</comment>
<comment type="similarity">
    <text evidence="3 11">Belongs to the ATP phosphoribosyltransferase family. Long subfamily.</text>
</comment>